<dbReference type="SMART" id="SM00028">
    <property type="entry name" value="TPR"/>
    <property type="match status" value="4"/>
</dbReference>
<dbReference type="InterPro" id="IPR019734">
    <property type="entry name" value="TPR_rpt"/>
</dbReference>
<name>A0A5R8MHY9_9GAMM</name>
<dbReference type="PANTHER" id="PTHR45586">
    <property type="entry name" value="TPR REPEAT-CONTAINING PROTEIN PA4667"/>
    <property type="match status" value="1"/>
</dbReference>
<sequence>MTPCPCMIGLRQLPAALMLLGTLWLSGCATQTNLPADDGGDAAEAYTRLGAAYLERDNLPRAMNALDRALQIDPGDAEALQAMAMVHQRQGEGALAGEMFRRAIEADPTLTRTRNNYAAFLYDRGRIAEACEQLERASEDTQYANRGQLFANLGQCRLEMGDVTAARQSLARAQAIDPRAARSYLLLAELEAAEGNLERAEQQLERYMRLAGPRVEALRLARDVARRRGDAATADFYADQLEGTRAGP</sequence>
<dbReference type="PANTHER" id="PTHR45586:SF1">
    <property type="entry name" value="LIPOPOLYSACCHARIDE ASSEMBLY PROTEIN B"/>
    <property type="match status" value="1"/>
</dbReference>
<feature type="repeat" description="TPR" evidence="3">
    <location>
        <begin position="147"/>
        <end position="180"/>
    </location>
</feature>
<proteinExistence type="predicted"/>
<evidence type="ECO:0000256" key="3">
    <source>
        <dbReference type="PROSITE-ProRule" id="PRU00339"/>
    </source>
</evidence>
<dbReference type="InterPro" id="IPR011990">
    <property type="entry name" value="TPR-like_helical_dom_sf"/>
</dbReference>
<evidence type="ECO:0000313" key="6">
    <source>
        <dbReference type="EMBL" id="TLF49164.1"/>
    </source>
</evidence>
<dbReference type="NCBIfam" id="TIGR02521">
    <property type="entry name" value="type_IV_pilW"/>
    <property type="match status" value="1"/>
</dbReference>
<dbReference type="InterPro" id="IPR013360">
    <property type="entry name" value="Pilus_4_PilW"/>
</dbReference>
<keyword evidence="7" id="KW-1185">Reference proteome</keyword>
<protein>
    <submittedName>
        <fullName evidence="6">Type IV pilus biogenesis/stability protein PilW</fullName>
    </submittedName>
</protein>
<dbReference type="OrthoDB" id="129043at2"/>
<dbReference type="Gene3D" id="1.25.40.10">
    <property type="entry name" value="Tetratricopeptide repeat domain"/>
    <property type="match status" value="1"/>
</dbReference>
<feature type="coiled-coil region" evidence="4">
    <location>
        <begin position="183"/>
        <end position="210"/>
    </location>
</feature>
<feature type="chain" id="PRO_5024354626" evidence="5">
    <location>
        <begin position="30"/>
        <end position="248"/>
    </location>
</feature>
<feature type="repeat" description="TPR" evidence="3">
    <location>
        <begin position="77"/>
        <end position="110"/>
    </location>
</feature>
<keyword evidence="4" id="KW-0175">Coiled coil</keyword>
<feature type="repeat" description="TPR" evidence="3">
    <location>
        <begin position="43"/>
        <end position="76"/>
    </location>
</feature>
<organism evidence="6 7">
    <name type="scientific">Halomonas urmiana</name>
    <dbReference type="NCBI Taxonomy" id="490901"/>
    <lineage>
        <taxon>Bacteria</taxon>
        <taxon>Pseudomonadati</taxon>
        <taxon>Pseudomonadota</taxon>
        <taxon>Gammaproteobacteria</taxon>
        <taxon>Oceanospirillales</taxon>
        <taxon>Halomonadaceae</taxon>
        <taxon>Halomonas</taxon>
    </lineage>
</organism>
<evidence type="ECO:0000256" key="4">
    <source>
        <dbReference type="SAM" id="Coils"/>
    </source>
</evidence>
<accession>A0A5R8MHY9</accession>
<reference evidence="6 7" key="1">
    <citation type="journal article" date="2007" name="Int. J. Syst. Evol. Microbiol.">
        <title>Halomonas saccharevitans sp. nov., Halomonas arcis sp. nov. and Halomonas subterranea sp. nov., halophilic bacteria isolated from hypersaline environments of China.</title>
        <authorList>
            <person name="Xu X.W."/>
            <person name="Wu Y.H."/>
            <person name="Zhou Z."/>
            <person name="Wang C.S."/>
            <person name="Zhou Y.G."/>
            <person name="Zhang H.B."/>
            <person name="Wang Y."/>
            <person name="Wu M."/>
        </authorList>
    </citation>
    <scope>NUCLEOTIDE SEQUENCE [LARGE SCALE GENOMIC DNA]</scope>
    <source>
        <strain evidence="6 7">TBZ3</strain>
    </source>
</reference>
<dbReference type="Proteomes" id="UP000306973">
    <property type="component" value="Unassembled WGS sequence"/>
</dbReference>
<dbReference type="Pfam" id="PF13428">
    <property type="entry name" value="TPR_14"/>
    <property type="match status" value="1"/>
</dbReference>
<dbReference type="PROSITE" id="PS50005">
    <property type="entry name" value="TPR"/>
    <property type="match status" value="3"/>
</dbReference>
<evidence type="ECO:0000256" key="1">
    <source>
        <dbReference type="ARBA" id="ARBA00022737"/>
    </source>
</evidence>
<feature type="signal peptide" evidence="5">
    <location>
        <begin position="1"/>
        <end position="29"/>
    </location>
</feature>
<evidence type="ECO:0000256" key="2">
    <source>
        <dbReference type="ARBA" id="ARBA00022803"/>
    </source>
</evidence>
<keyword evidence="5" id="KW-0732">Signal</keyword>
<comment type="caution">
    <text evidence="6">The sequence shown here is derived from an EMBL/GenBank/DDBJ whole genome shotgun (WGS) entry which is preliminary data.</text>
</comment>
<keyword evidence="1" id="KW-0677">Repeat</keyword>
<gene>
    <name evidence="6" type="primary">pilW</name>
    <name evidence="6" type="ORF">FEI13_12020</name>
</gene>
<dbReference type="InterPro" id="IPR051012">
    <property type="entry name" value="CellSynth/LPSAsmb/PSIAsmb"/>
</dbReference>
<dbReference type="PROSITE" id="PS50293">
    <property type="entry name" value="TPR_REGION"/>
    <property type="match status" value="1"/>
</dbReference>
<dbReference type="RefSeq" id="WP_138181764.1">
    <property type="nucleotide sequence ID" value="NZ_VBUI01000017.1"/>
</dbReference>
<evidence type="ECO:0000256" key="5">
    <source>
        <dbReference type="SAM" id="SignalP"/>
    </source>
</evidence>
<dbReference type="SUPFAM" id="SSF48452">
    <property type="entry name" value="TPR-like"/>
    <property type="match status" value="2"/>
</dbReference>
<keyword evidence="2 3" id="KW-0802">TPR repeat</keyword>
<dbReference type="AlphaFoldDB" id="A0A5R8MHY9"/>
<dbReference type="Pfam" id="PF14559">
    <property type="entry name" value="TPR_19"/>
    <property type="match status" value="1"/>
</dbReference>
<dbReference type="EMBL" id="VBUI01000017">
    <property type="protein sequence ID" value="TLF49164.1"/>
    <property type="molecule type" value="Genomic_DNA"/>
</dbReference>
<evidence type="ECO:0000313" key="7">
    <source>
        <dbReference type="Proteomes" id="UP000306973"/>
    </source>
</evidence>